<keyword evidence="2" id="KW-1185">Reference proteome</keyword>
<evidence type="ECO:0000313" key="1">
    <source>
        <dbReference type="EMBL" id="APS00772.1"/>
    </source>
</evidence>
<accession>A0A1L6MZ22</accession>
<dbReference type="EMBL" id="CP016908">
    <property type="protein sequence ID" value="APS00772.1"/>
    <property type="molecule type" value="Genomic_DNA"/>
</dbReference>
<dbReference type="KEGG" id="pabo:BCY86_08850"/>
<proteinExistence type="predicted"/>
<organism evidence="1 2">
    <name type="scientific">Pajaroellobacter abortibovis</name>
    <dbReference type="NCBI Taxonomy" id="1882918"/>
    <lineage>
        <taxon>Bacteria</taxon>
        <taxon>Pseudomonadati</taxon>
        <taxon>Myxococcota</taxon>
        <taxon>Polyangia</taxon>
        <taxon>Polyangiales</taxon>
        <taxon>Polyangiaceae</taxon>
    </lineage>
</organism>
<gene>
    <name evidence="1" type="ORF">BCY86_08850</name>
</gene>
<evidence type="ECO:0000313" key="2">
    <source>
        <dbReference type="Proteomes" id="UP000185544"/>
    </source>
</evidence>
<dbReference type="AlphaFoldDB" id="A0A1L6MZ22"/>
<dbReference type="Proteomes" id="UP000185544">
    <property type="component" value="Chromosome"/>
</dbReference>
<sequence>MQSLRFATLERAPISEGVPVWDFGVIAFFNRVVIPIEPDQAFSYCIPDGLTLPPVVFRSAAELTPQPL</sequence>
<name>A0A1L6MZ22_9BACT</name>
<reference evidence="1 2" key="1">
    <citation type="submission" date="2016-08" db="EMBL/GenBank/DDBJ databases">
        <title>Identification and validation of antigenic proteins from Pajaroellobacter abortibovis using de-novo genome sequence assembly and reverse vaccinology.</title>
        <authorList>
            <person name="Welly B.T."/>
            <person name="Miller M.R."/>
            <person name="Stott J.L."/>
            <person name="Blanchard M.T."/>
            <person name="Islas-Trejo A.D."/>
            <person name="O'Rourke S.M."/>
            <person name="Young A.E."/>
            <person name="Medrano J.F."/>
            <person name="Van Eenennaam A.L."/>
        </authorList>
    </citation>
    <scope>NUCLEOTIDE SEQUENCE [LARGE SCALE GENOMIC DNA]</scope>
    <source>
        <strain evidence="1 2">BTF92-0548A/99-0131</strain>
    </source>
</reference>
<protein>
    <submittedName>
        <fullName evidence="1">Uncharacterized protein</fullName>
    </submittedName>
</protein>